<proteinExistence type="inferred from homology"/>
<evidence type="ECO:0000256" key="3">
    <source>
        <dbReference type="ARBA" id="ARBA00022692"/>
    </source>
</evidence>
<organism evidence="8 9">
    <name type="scientific">Actinobacteria bacterium BACL2 MAG-120802-bin41</name>
    <dbReference type="NCBI Taxonomy" id="1655568"/>
    <lineage>
        <taxon>Bacteria</taxon>
        <taxon>Bacillati</taxon>
        <taxon>Actinomycetota</taxon>
        <taxon>Actinomycetes</taxon>
        <taxon>Actinomycetes incertae sedis</taxon>
        <taxon>ac1 cluster</taxon>
    </lineage>
</organism>
<feature type="domain" description="Cytochrome C biogenesis protein transmembrane" evidence="7">
    <location>
        <begin position="18"/>
        <end position="184"/>
    </location>
</feature>
<feature type="transmembrane region" description="Helical" evidence="6">
    <location>
        <begin position="55"/>
        <end position="78"/>
    </location>
</feature>
<evidence type="ECO:0000256" key="5">
    <source>
        <dbReference type="ARBA" id="ARBA00023136"/>
    </source>
</evidence>
<dbReference type="GO" id="GO:0017004">
    <property type="term" value="P:cytochrome complex assembly"/>
    <property type="evidence" value="ECO:0007669"/>
    <property type="project" value="InterPro"/>
</dbReference>
<name>A0A0R2P173_9ACTN</name>
<evidence type="ECO:0000256" key="4">
    <source>
        <dbReference type="ARBA" id="ARBA00022989"/>
    </source>
</evidence>
<evidence type="ECO:0000313" key="8">
    <source>
        <dbReference type="EMBL" id="KRO30528.1"/>
    </source>
</evidence>
<evidence type="ECO:0000256" key="1">
    <source>
        <dbReference type="ARBA" id="ARBA00004141"/>
    </source>
</evidence>
<reference evidence="8 9" key="1">
    <citation type="submission" date="2015-10" db="EMBL/GenBank/DDBJ databases">
        <title>Metagenome-Assembled Genomes uncover a global brackish microbiome.</title>
        <authorList>
            <person name="Hugerth L.W."/>
            <person name="Larsson J."/>
            <person name="Alneberg J."/>
            <person name="Lindh M.V."/>
            <person name="Legrand C."/>
            <person name="Pinhassi J."/>
            <person name="Andersson A.F."/>
        </authorList>
    </citation>
    <scope>NUCLEOTIDE SEQUENCE [LARGE SCALE GENOMIC DNA]</scope>
    <source>
        <strain evidence="8">BACL2 MAG-120802-bin41</strain>
    </source>
</reference>
<keyword evidence="4 6" id="KW-1133">Transmembrane helix</keyword>
<dbReference type="InterPro" id="IPR003834">
    <property type="entry name" value="Cyt_c_assmbl_TM_dom"/>
</dbReference>
<dbReference type="EMBL" id="LIAS01000101">
    <property type="protein sequence ID" value="KRO30528.1"/>
    <property type="molecule type" value="Genomic_DNA"/>
</dbReference>
<keyword evidence="3 6" id="KW-0812">Transmembrane</keyword>
<comment type="caution">
    <text evidence="8">The sequence shown here is derived from an EMBL/GenBank/DDBJ whole genome shotgun (WGS) entry which is preliminary data.</text>
</comment>
<feature type="transmembrane region" description="Helical" evidence="6">
    <location>
        <begin position="12"/>
        <end position="35"/>
    </location>
</feature>
<feature type="transmembrane region" description="Helical" evidence="6">
    <location>
        <begin position="161"/>
        <end position="186"/>
    </location>
</feature>
<dbReference type="Pfam" id="PF02683">
    <property type="entry name" value="DsbD_TM"/>
    <property type="match status" value="1"/>
</dbReference>
<protein>
    <submittedName>
        <fullName evidence="8">Cytochrome C biogenesis protein ResC</fullName>
    </submittedName>
</protein>
<comment type="subcellular location">
    <subcellularLocation>
        <location evidence="1">Membrane</location>
        <topology evidence="1">Multi-pass membrane protein</topology>
    </subcellularLocation>
</comment>
<comment type="similarity">
    <text evidence="2">Belongs to the DsbD family.</text>
</comment>
<dbReference type="AlphaFoldDB" id="A0A0R2P173"/>
<keyword evidence="5 6" id="KW-0472">Membrane</keyword>
<feature type="transmembrane region" description="Helical" evidence="6">
    <location>
        <begin position="90"/>
        <end position="108"/>
    </location>
</feature>
<dbReference type="InterPro" id="IPR051790">
    <property type="entry name" value="Cytochrome_c-biogenesis_DsbD"/>
</dbReference>
<dbReference type="Proteomes" id="UP000053941">
    <property type="component" value="Unassembled WGS sequence"/>
</dbReference>
<feature type="transmembrane region" description="Helical" evidence="6">
    <location>
        <begin position="120"/>
        <end position="141"/>
    </location>
</feature>
<dbReference type="PANTHER" id="PTHR31272:SF4">
    <property type="entry name" value="CYTOCHROME C-TYPE BIOGENESIS PROTEIN HI_1454-RELATED"/>
    <property type="match status" value="1"/>
</dbReference>
<accession>A0A0R2P173</accession>
<evidence type="ECO:0000256" key="2">
    <source>
        <dbReference type="ARBA" id="ARBA00006143"/>
    </source>
</evidence>
<evidence type="ECO:0000259" key="7">
    <source>
        <dbReference type="Pfam" id="PF02683"/>
    </source>
</evidence>
<dbReference type="PANTHER" id="PTHR31272">
    <property type="entry name" value="CYTOCHROME C-TYPE BIOGENESIS PROTEIN HI_1454-RELATED"/>
    <property type="match status" value="1"/>
</dbReference>
<dbReference type="GO" id="GO:0016020">
    <property type="term" value="C:membrane"/>
    <property type="evidence" value="ECO:0007669"/>
    <property type="project" value="UniProtKB-SubCell"/>
</dbReference>
<sequence>MSDFLVNQVFDGSLLAASLVALIAGLISFASPCVLPLLPGYLGYVSGAFASKGRVLLGSFLFVLGFAFLFMTYGVAFGALGDAILSSSSILARLLGVLTIFFGLVFLFSEKFYRSFKFPFVASTGLISAPILGFMFGLGWTPCIGPTLGAVQTLALIEASAARGAILSLFYCIGLGAPFIFFALFLERSNKFRRYLIQRGQVISIIGGVFLISIGLLQVFGLWEYLMASLRGTISSFIPVI</sequence>
<evidence type="ECO:0000256" key="6">
    <source>
        <dbReference type="SAM" id="Phobius"/>
    </source>
</evidence>
<feature type="transmembrane region" description="Helical" evidence="6">
    <location>
        <begin position="202"/>
        <end position="223"/>
    </location>
</feature>
<evidence type="ECO:0000313" key="9">
    <source>
        <dbReference type="Proteomes" id="UP000053941"/>
    </source>
</evidence>
<gene>
    <name evidence="8" type="ORF">ABR60_03325</name>
</gene>